<evidence type="ECO:0000256" key="4">
    <source>
        <dbReference type="SAM" id="MobiDB-lite"/>
    </source>
</evidence>
<name>A0A9Q8QT90_9GAMA</name>
<evidence type="ECO:0000256" key="3">
    <source>
        <dbReference type="ARBA" id="ARBA00022844"/>
    </source>
</evidence>
<dbReference type="Pfam" id="PF06112">
    <property type="entry name" value="Herpes_capsid"/>
    <property type="match status" value="1"/>
</dbReference>
<accession>A0A9Q8QT90</accession>
<dbReference type="GO" id="GO:0019028">
    <property type="term" value="C:viral capsid"/>
    <property type="evidence" value="ECO:0007669"/>
    <property type="project" value="UniProtKB-KW"/>
</dbReference>
<evidence type="ECO:0000313" key="5">
    <source>
        <dbReference type="EMBL" id="UNP64455.1"/>
    </source>
</evidence>
<dbReference type="EMBL" id="OK337614">
    <property type="protein sequence ID" value="UNP64455.1"/>
    <property type="molecule type" value="Genomic_DNA"/>
</dbReference>
<evidence type="ECO:0000313" key="6">
    <source>
        <dbReference type="Proteomes" id="UP001142430"/>
    </source>
</evidence>
<feature type="compositionally biased region" description="Low complexity" evidence="4">
    <location>
        <begin position="79"/>
        <end position="91"/>
    </location>
</feature>
<dbReference type="Proteomes" id="UP001142430">
    <property type="component" value="Segment"/>
</dbReference>
<proteinExistence type="predicted"/>
<feature type="region of interest" description="Disordered" evidence="4">
    <location>
        <begin position="72"/>
        <end position="91"/>
    </location>
</feature>
<reference evidence="5" key="1">
    <citation type="submission" date="2021-09" db="EMBL/GenBank/DDBJ databases">
        <title>The complete genome of the Saguinine gammaherpesvirus 1 (SgGHV-1).</title>
        <authorList>
            <person name="Marti-Carreras J."/>
            <person name="Maes P."/>
        </authorList>
    </citation>
    <scope>NUCLEOTIDE SEQUENCE</scope>
    <source>
        <strain evidence="5">S338D</strain>
    </source>
</reference>
<evidence type="ECO:0000256" key="2">
    <source>
        <dbReference type="ARBA" id="ARBA00022562"/>
    </source>
</evidence>
<dbReference type="InterPro" id="IPR009299">
    <property type="entry name" value="Herpes_capsid"/>
</dbReference>
<keyword evidence="2" id="KW-1048">Host nucleus</keyword>
<keyword evidence="3" id="KW-0946">Virion</keyword>
<organism evidence="5 6">
    <name type="scientific">Saguinine gammaherpesvirus 1</name>
    <dbReference type="NCBI Taxonomy" id="2169901"/>
    <lineage>
        <taxon>Viruses</taxon>
        <taxon>Duplodnaviria</taxon>
        <taxon>Heunggongvirae</taxon>
        <taxon>Peploviricota</taxon>
        <taxon>Herviviricetes</taxon>
        <taxon>Herpesvirales</taxon>
        <taxon>Orthoherpesviridae</taxon>
        <taxon>Gammaherpesvirinae</taxon>
    </lineage>
</organism>
<sequence length="135" mass="15114">MDRYRVKPPVIYGRVEKDFPRPEIIKAAEALKVDYKDKDAAERVVKQYICFLVAQHNYEEYLNKKAGLQRGDHLRDMTSGSSASGISQGSSLKSDITILSDPKSLTELLGAKSSLPVDDQISQDGTKSKQVKRKQ</sequence>
<protein>
    <submittedName>
        <fullName evidence="5">Capside protein</fullName>
    </submittedName>
</protein>
<evidence type="ECO:0000256" key="1">
    <source>
        <dbReference type="ARBA" id="ARBA00022561"/>
    </source>
</evidence>
<keyword evidence="1" id="KW-0167">Capsid protein</keyword>